<proteinExistence type="predicted"/>
<gene>
    <name evidence="1" type="ORF">F8M41_009604</name>
</gene>
<evidence type="ECO:0000313" key="2">
    <source>
        <dbReference type="Proteomes" id="UP000439903"/>
    </source>
</evidence>
<organism evidence="1 2">
    <name type="scientific">Gigaspora margarita</name>
    <dbReference type="NCBI Taxonomy" id="4874"/>
    <lineage>
        <taxon>Eukaryota</taxon>
        <taxon>Fungi</taxon>
        <taxon>Fungi incertae sedis</taxon>
        <taxon>Mucoromycota</taxon>
        <taxon>Glomeromycotina</taxon>
        <taxon>Glomeromycetes</taxon>
        <taxon>Diversisporales</taxon>
        <taxon>Gigasporaceae</taxon>
        <taxon>Gigaspora</taxon>
    </lineage>
</organism>
<accession>A0A8H4EQG1</accession>
<protein>
    <submittedName>
        <fullName evidence="1">Uncharacterized protein</fullName>
    </submittedName>
</protein>
<dbReference type="AlphaFoldDB" id="A0A8H4EQG1"/>
<name>A0A8H4EQG1_GIGMA</name>
<dbReference type="Proteomes" id="UP000439903">
    <property type="component" value="Unassembled WGS sequence"/>
</dbReference>
<reference evidence="1 2" key="1">
    <citation type="journal article" date="2019" name="Environ. Microbiol.">
        <title>At the nexus of three kingdoms: the genome of the mycorrhizal fungus Gigaspora margarita provides insights into plant, endobacterial and fungal interactions.</title>
        <authorList>
            <person name="Venice F."/>
            <person name="Ghignone S."/>
            <person name="Salvioli di Fossalunga A."/>
            <person name="Amselem J."/>
            <person name="Novero M."/>
            <person name="Xianan X."/>
            <person name="Sedzielewska Toro K."/>
            <person name="Morin E."/>
            <person name="Lipzen A."/>
            <person name="Grigoriev I.V."/>
            <person name="Henrissat B."/>
            <person name="Martin F.M."/>
            <person name="Bonfante P."/>
        </authorList>
    </citation>
    <scope>NUCLEOTIDE SEQUENCE [LARGE SCALE GENOMIC DNA]</scope>
    <source>
        <strain evidence="1 2">BEG34</strain>
    </source>
</reference>
<sequence>MILKVFDIHENNAMVFSGHYSYEAYSSPMEGQYLFSKALLIPLKSYCSFSGNLYINYKSDEYKELDILAVDSSKSNLTQKSLNSTSQLFISNKIFQKKNNNFEFEFKISKFFQKLYNQSLKGITLLPGSKIAAKEVMN</sequence>
<comment type="caution">
    <text evidence="1">The sequence shown here is derived from an EMBL/GenBank/DDBJ whole genome shotgun (WGS) entry which is preliminary data.</text>
</comment>
<keyword evidence="2" id="KW-1185">Reference proteome</keyword>
<dbReference type="EMBL" id="WTPW01000205">
    <property type="protein sequence ID" value="KAF0535482.1"/>
    <property type="molecule type" value="Genomic_DNA"/>
</dbReference>
<dbReference type="OrthoDB" id="10654264at2759"/>
<evidence type="ECO:0000313" key="1">
    <source>
        <dbReference type="EMBL" id="KAF0535482.1"/>
    </source>
</evidence>